<feature type="compositionally biased region" description="Polar residues" evidence="1">
    <location>
        <begin position="66"/>
        <end position="82"/>
    </location>
</feature>
<keyword evidence="2" id="KW-0472">Membrane</keyword>
<keyword evidence="2" id="KW-1133">Transmembrane helix</keyword>
<evidence type="ECO:0000256" key="2">
    <source>
        <dbReference type="SAM" id="Phobius"/>
    </source>
</evidence>
<organism evidence="3 4">
    <name type="scientific">Beauveria brongniartii RCEF 3172</name>
    <dbReference type="NCBI Taxonomy" id="1081107"/>
    <lineage>
        <taxon>Eukaryota</taxon>
        <taxon>Fungi</taxon>
        <taxon>Dikarya</taxon>
        <taxon>Ascomycota</taxon>
        <taxon>Pezizomycotina</taxon>
        <taxon>Sordariomycetes</taxon>
        <taxon>Hypocreomycetidae</taxon>
        <taxon>Hypocreales</taxon>
        <taxon>Cordycipitaceae</taxon>
        <taxon>Beauveria</taxon>
        <taxon>Beauveria brongniartii</taxon>
    </lineage>
</organism>
<keyword evidence="4" id="KW-1185">Reference proteome</keyword>
<accession>A0A162J1P3</accession>
<sequence length="300" mass="31620">MSRPYSSSTTASHVAGGMPSRAHRAAPKTLIPEGADNNGASQRTFFSTLSIRSGRMAKRLSGRPSEPSTFYSEATPPGSSQGEPEPQDTYDGRYDHVAPPAPLPVATICGVGRRRFLILLWVVVVAIIIAVAVPVGVVFGLRRSRHTSTDDKSTDATSTTSLASFASSTATASTSTASPSAASTSTTTTPTTTPTTTTTSVVACPAANNTLYLVPDSQKTFRRLCGVDYSGVDQARDLGSVWTTTVQECILRCADFSGCTACGWGIIADDPGSEHRCWLKADLKALHGARPGWDFAILEQ</sequence>
<reference evidence="3 4" key="1">
    <citation type="journal article" date="2016" name="Genome Biol. Evol.">
        <title>Divergent and convergent evolution of fungal pathogenicity.</title>
        <authorList>
            <person name="Shang Y."/>
            <person name="Xiao G."/>
            <person name="Zheng P."/>
            <person name="Cen K."/>
            <person name="Zhan S."/>
            <person name="Wang C."/>
        </authorList>
    </citation>
    <scope>NUCLEOTIDE SEQUENCE [LARGE SCALE GENOMIC DNA]</scope>
    <source>
        <strain evidence="3 4">RCEF 3172</strain>
    </source>
</reference>
<dbReference type="Proteomes" id="UP000076863">
    <property type="component" value="Unassembled WGS sequence"/>
</dbReference>
<feature type="region of interest" description="Disordered" evidence="1">
    <location>
        <begin position="56"/>
        <end position="96"/>
    </location>
</feature>
<feature type="compositionally biased region" description="Polar residues" evidence="1">
    <location>
        <begin position="1"/>
        <end position="12"/>
    </location>
</feature>
<proteinExistence type="predicted"/>
<comment type="caution">
    <text evidence="3">The sequence shown here is derived from an EMBL/GenBank/DDBJ whole genome shotgun (WGS) entry which is preliminary data.</text>
</comment>
<protein>
    <submittedName>
        <fullName evidence="3">Uncharacterized protein</fullName>
    </submittedName>
</protein>
<feature type="region of interest" description="Disordered" evidence="1">
    <location>
        <begin position="173"/>
        <end position="198"/>
    </location>
</feature>
<dbReference type="AlphaFoldDB" id="A0A162J1P3"/>
<evidence type="ECO:0000256" key="1">
    <source>
        <dbReference type="SAM" id="MobiDB-lite"/>
    </source>
</evidence>
<keyword evidence="2" id="KW-0812">Transmembrane</keyword>
<name>A0A162J1P3_9HYPO</name>
<feature type="transmembrane region" description="Helical" evidence="2">
    <location>
        <begin position="116"/>
        <end position="141"/>
    </location>
</feature>
<dbReference type="OrthoDB" id="3499003at2759"/>
<gene>
    <name evidence="3" type="ORF">BBO_07227</name>
</gene>
<dbReference type="EMBL" id="AZHA01000027">
    <property type="protein sequence ID" value="OAA38218.1"/>
    <property type="molecule type" value="Genomic_DNA"/>
</dbReference>
<feature type="region of interest" description="Disordered" evidence="1">
    <location>
        <begin position="1"/>
        <end position="43"/>
    </location>
</feature>
<evidence type="ECO:0000313" key="3">
    <source>
        <dbReference type="EMBL" id="OAA38218.1"/>
    </source>
</evidence>
<evidence type="ECO:0000313" key="4">
    <source>
        <dbReference type="Proteomes" id="UP000076863"/>
    </source>
</evidence>